<keyword evidence="2" id="KW-1185">Reference proteome</keyword>
<dbReference type="EMBL" id="JAVRHN010000009">
    <property type="protein sequence ID" value="MDT0687296.1"/>
    <property type="molecule type" value="Genomic_DNA"/>
</dbReference>
<protein>
    <submittedName>
        <fullName evidence="1">Uncharacterized protein</fullName>
    </submittedName>
</protein>
<accession>A0ABU3DUA9</accession>
<gene>
    <name evidence="1" type="ORF">RM541_13060</name>
</gene>
<dbReference type="Proteomes" id="UP001253848">
    <property type="component" value="Unassembled WGS sequence"/>
</dbReference>
<proteinExistence type="predicted"/>
<name>A0ABU3DUA9_9FLAO</name>
<sequence>MPRLLIKKSGVWNSRLKINQDGEFFSRVILNASEIIFCPEAYVLYRTGSGNRISTQRDTKEGIDNYIKSWSLIDEAISEKLKIRNHFYVRQAKATLFSSLKDKHPEWIQNNQDFFLNRTRSYIFKLLKLQSKVRDKIFVKQVSLKSGKPN</sequence>
<organism evidence="1 2">
    <name type="scientific">Autumnicola psychrophila</name>
    <dbReference type="NCBI Taxonomy" id="3075592"/>
    <lineage>
        <taxon>Bacteria</taxon>
        <taxon>Pseudomonadati</taxon>
        <taxon>Bacteroidota</taxon>
        <taxon>Flavobacteriia</taxon>
        <taxon>Flavobacteriales</taxon>
        <taxon>Flavobacteriaceae</taxon>
        <taxon>Autumnicola</taxon>
    </lineage>
</organism>
<evidence type="ECO:0000313" key="2">
    <source>
        <dbReference type="Proteomes" id="UP001253848"/>
    </source>
</evidence>
<comment type="caution">
    <text evidence="1">The sequence shown here is derived from an EMBL/GenBank/DDBJ whole genome shotgun (WGS) entry which is preliminary data.</text>
</comment>
<dbReference type="RefSeq" id="WP_311500584.1">
    <property type="nucleotide sequence ID" value="NZ_JAVRHN010000009.1"/>
</dbReference>
<evidence type="ECO:0000313" key="1">
    <source>
        <dbReference type="EMBL" id="MDT0687296.1"/>
    </source>
</evidence>
<reference evidence="1 2" key="1">
    <citation type="submission" date="2023-09" db="EMBL/GenBank/DDBJ databases">
        <authorList>
            <person name="Rey-Velasco X."/>
        </authorList>
    </citation>
    <scope>NUCLEOTIDE SEQUENCE [LARGE SCALE GENOMIC DNA]</scope>
    <source>
        <strain evidence="1 2">F225</strain>
    </source>
</reference>